<gene>
    <name evidence="8" type="ORF">Ga0080559_TMP1459</name>
</gene>
<dbReference type="KEGG" id="tpro:Ga0080559_TMP1459"/>
<dbReference type="EMBL" id="CP014796">
    <property type="protein sequence ID" value="APX22255.1"/>
    <property type="molecule type" value="Genomic_DNA"/>
</dbReference>
<evidence type="ECO:0000313" key="9">
    <source>
        <dbReference type="Proteomes" id="UP000186559"/>
    </source>
</evidence>
<feature type="domain" description="Glucose-1-phosphate adenylyltransferase/Bifunctional protein GlmU-like C-terminal hexapeptide" evidence="7">
    <location>
        <begin position="300"/>
        <end position="355"/>
    </location>
</feature>
<evidence type="ECO:0000256" key="4">
    <source>
        <dbReference type="ARBA" id="ARBA00023056"/>
    </source>
</evidence>
<dbReference type="GO" id="GO:0008878">
    <property type="term" value="F:glucose-1-phosphate adenylyltransferase activity"/>
    <property type="evidence" value="ECO:0007669"/>
    <property type="project" value="UniProtKB-EC"/>
</dbReference>
<evidence type="ECO:0000256" key="1">
    <source>
        <dbReference type="ARBA" id="ARBA00010443"/>
    </source>
</evidence>
<keyword evidence="2 8" id="KW-0808">Transferase</keyword>
<dbReference type="OrthoDB" id="9801810at2"/>
<feature type="region of interest" description="Disordered" evidence="5">
    <location>
        <begin position="369"/>
        <end position="402"/>
    </location>
</feature>
<keyword evidence="3 8" id="KW-0548">Nucleotidyltransferase</keyword>
<name>A0A1U7D2E4_9RHOB</name>
<protein>
    <submittedName>
        <fullName evidence="8">Glucose-1-phosphate adenylyltransferase</fullName>
        <ecNumber evidence="8">2.7.7.27</ecNumber>
    </submittedName>
</protein>
<dbReference type="InterPro" id="IPR011831">
    <property type="entry name" value="ADP-Glc_PPase"/>
</dbReference>
<reference evidence="8 9" key="1">
    <citation type="submission" date="2016-03" db="EMBL/GenBank/DDBJ databases">
        <title>Deep-sea bacteria in the southern Pacific.</title>
        <authorList>
            <person name="Tang K."/>
        </authorList>
    </citation>
    <scope>NUCLEOTIDE SEQUENCE [LARGE SCALE GENOMIC DNA]</scope>
    <source>
        <strain evidence="8 9">JLT2016</strain>
    </source>
</reference>
<comment type="similarity">
    <text evidence="1">Belongs to the bacterial/plant glucose-1-phosphate adenylyltransferase family.</text>
</comment>
<dbReference type="InterPro" id="IPR056818">
    <property type="entry name" value="GlmU/GlgC-like_hexapep"/>
</dbReference>
<dbReference type="EC" id="2.7.7.27" evidence="8"/>
<dbReference type="InterPro" id="IPR005835">
    <property type="entry name" value="NTP_transferase_dom"/>
</dbReference>
<dbReference type="InterPro" id="IPR029044">
    <property type="entry name" value="Nucleotide-diphossugar_trans"/>
</dbReference>
<evidence type="ECO:0000259" key="6">
    <source>
        <dbReference type="Pfam" id="PF00483"/>
    </source>
</evidence>
<dbReference type="STRING" id="1229727.Ga0080559_TMP1459"/>
<dbReference type="GO" id="GO:0005978">
    <property type="term" value="P:glycogen biosynthetic process"/>
    <property type="evidence" value="ECO:0007669"/>
    <property type="project" value="UniProtKB-KW"/>
</dbReference>
<evidence type="ECO:0000256" key="5">
    <source>
        <dbReference type="SAM" id="MobiDB-lite"/>
    </source>
</evidence>
<organism evidence="8 9">
    <name type="scientific">Salipiger profundus</name>
    <dbReference type="NCBI Taxonomy" id="1229727"/>
    <lineage>
        <taxon>Bacteria</taxon>
        <taxon>Pseudomonadati</taxon>
        <taxon>Pseudomonadota</taxon>
        <taxon>Alphaproteobacteria</taxon>
        <taxon>Rhodobacterales</taxon>
        <taxon>Roseobacteraceae</taxon>
        <taxon>Salipiger</taxon>
    </lineage>
</organism>
<dbReference type="AlphaFoldDB" id="A0A1U7D2E4"/>
<evidence type="ECO:0000256" key="2">
    <source>
        <dbReference type="ARBA" id="ARBA00022679"/>
    </source>
</evidence>
<evidence type="ECO:0000313" key="8">
    <source>
        <dbReference type="EMBL" id="APX22255.1"/>
    </source>
</evidence>
<dbReference type="SUPFAM" id="SSF53448">
    <property type="entry name" value="Nucleotide-diphospho-sugar transferases"/>
    <property type="match status" value="1"/>
</dbReference>
<dbReference type="Gene3D" id="3.90.550.10">
    <property type="entry name" value="Spore Coat Polysaccharide Biosynthesis Protein SpsA, Chain A"/>
    <property type="match status" value="1"/>
</dbReference>
<dbReference type="Gene3D" id="2.160.10.10">
    <property type="entry name" value="Hexapeptide repeat proteins"/>
    <property type="match status" value="1"/>
</dbReference>
<dbReference type="PANTHER" id="PTHR43523:SF2">
    <property type="entry name" value="GLUCOSE-1-PHOSPHATE ADENYLYLTRANSFERASE"/>
    <property type="match status" value="1"/>
</dbReference>
<dbReference type="Proteomes" id="UP000186559">
    <property type="component" value="Chromosome"/>
</dbReference>
<evidence type="ECO:0000256" key="3">
    <source>
        <dbReference type="ARBA" id="ARBA00022695"/>
    </source>
</evidence>
<dbReference type="PANTHER" id="PTHR43523">
    <property type="entry name" value="GLUCOSE-1-PHOSPHATE ADENYLYLTRANSFERASE-RELATED"/>
    <property type="match status" value="1"/>
</dbReference>
<evidence type="ECO:0000259" key="7">
    <source>
        <dbReference type="Pfam" id="PF24894"/>
    </source>
</evidence>
<feature type="domain" description="Nucleotidyl transferase" evidence="6">
    <location>
        <begin position="16"/>
        <end position="276"/>
    </location>
</feature>
<dbReference type="Pfam" id="PF00483">
    <property type="entry name" value="NTP_transferase"/>
    <property type="match status" value="1"/>
</dbReference>
<dbReference type="RefSeq" id="WP_076622673.1">
    <property type="nucleotide sequence ID" value="NZ_BMEW01000032.1"/>
</dbReference>
<dbReference type="Pfam" id="PF24894">
    <property type="entry name" value="Hexapep_GlmU"/>
    <property type="match status" value="1"/>
</dbReference>
<accession>A0A1U7D2E4</accession>
<keyword evidence="4" id="KW-0320">Glycogen biosynthesis</keyword>
<proteinExistence type="inferred from homology"/>
<keyword evidence="9" id="KW-1185">Reference proteome</keyword>
<sequence length="402" mass="43685">MLDQSPQNRTDRCLPFLLAGGRGSRLHELTDRQCKPAINFGSGSGRIVDFILEATVQAGFQQLFVATQYRPYDLCQHLRAQWGHHFPKGISVRDGEQVSPRGYRGTAEAIRLNTTSLDAYAPREIMVLSGDHVADIDLAALLEHHRSHGAAATVAATAVPLADASSFGVFSADAEGRVTAFREKPADPDAIEGDPEHALASTGIYVFDWIWLREMLAAEALRPETQHDFGHDILPRALADGELSVCRITSATPGAEAYWRDVGTLGSYRRTMLDIANSRAALKLPRGMERPLIEAVDCFTEGSVFLPGSSAGQRCNLRNVIVAPGARLPNGFEAGHDATEDRRWFRCGEDGTVLITPEMLARRKAHLAAHTGRPAVRPSMQMPPRGEIGGTKANHVGEVAKA</sequence>